<protein>
    <submittedName>
        <fullName evidence="4">Gamma-glutamyltranspeptidase 1</fullName>
    </submittedName>
</protein>
<dbReference type="InterPro" id="IPR029055">
    <property type="entry name" value="Ntn_hydrolases_N"/>
</dbReference>
<accession>A0A7I4YZE6</accession>
<dbReference type="WBParaSite" id="HCON_00158970-00001">
    <property type="protein sequence ID" value="HCON_00158970-00001"/>
    <property type="gene ID" value="HCON_00158970"/>
</dbReference>
<dbReference type="PRINTS" id="PR01210">
    <property type="entry name" value="GGTRANSPTASE"/>
</dbReference>
<evidence type="ECO:0000313" key="3">
    <source>
        <dbReference type="Proteomes" id="UP000025227"/>
    </source>
</evidence>
<dbReference type="GO" id="GO:0006751">
    <property type="term" value="P:glutathione catabolic process"/>
    <property type="evidence" value="ECO:0007669"/>
    <property type="project" value="InterPro"/>
</dbReference>
<feature type="transmembrane region" description="Helical" evidence="2">
    <location>
        <begin position="83"/>
        <end position="103"/>
    </location>
</feature>
<feature type="binding site" evidence="1">
    <location>
        <begin position="528"/>
        <end position="530"/>
    </location>
    <ligand>
        <name>L-glutamate</name>
        <dbReference type="ChEBI" id="CHEBI:29985"/>
    </ligand>
</feature>
<keyword evidence="2" id="KW-1133">Transmembrane helix</keyword>
<dbReference type="InterPro" id="IPR000101">
    <property type="entry name" value="GGT_peptidase"/>
</dbReference>
<dbReference type="Proteomes" id="UP000025227">
    <property type="component" value="Unplaced"/>
</dbReference>
<dbReference type="InterPro" id="IPR043137">
    <property type="entry name" value="GGT_ssub_C"/>
</dbReference>
<sequence length="695" mass="77173">CTYQNHKIILTGKSVFQLVLILEERASSRALKVRNRLSFLKDSHLCYLNQREGPDDLRFRSEHRAMYRPPEDIQELRAKGLPWLVATCLVVILVLAGILFYYVSAETIAETLYATPTTAFFNYQVEPTVQESFSIEHVEYDTREGTTEPLSTGKVPLEWPQTPRCASRTFPHAAVSSRNEYCAEIGRDVLIRGGNAVDAAIATVICEGGLRAHATGFGGGMVMLLHDRNKNETLVISAYSAAPRTATEETFVTNPALAEIGYSSIATPGFLHGLWKAFKRYGSGRVAWQDLLIPTVHLLERGTPASGDFVDAIKSRHNEILSEKSMNSAYKLTITEGEIFRDLYHAAFLRRLAIARDPVELFYRGEIANQIVLEMKQRGGLLTKVDLASYETNIEKPMEVRLSNGYTLKGPQPPSSFTALSLLVDTMMSRFWSESNVTMDVSYLRELLKAQQLALSRLEELGDLEYMLNDPVTQVLRAPQNSTSYDASHEEKIADIRSLMWNLKDQGSVGSHINVVDGGGLAVALSSSLNERFGSVRRSVKGGFVWNNEMSSFTIPDKEKSEDIHVNAVEGRKRPRSTMMPLMVFDEAGQLVTSIGITGSLNSILAAAQVLLNNILLKKDMASSLSSPRVFAISDGATFEIGLPMKLLSELRDEFSLNPLLTYDSTIHCMKLYGNRSVECICDFRGDSDVCGKGF</sequence>
<dbReference type="OMA" id="CELFCHE"/>
<keyword evidence="3" id="KW-1185">Reference proteome</keyword>
<evidence type="ECO:0000256" key="1">
    <source>
        <dbReference type="PIRSR" id="PIRSR600101-2"/>
    </source>
</evidence>
<keyword evidence="2" id="KW-0812">Transmembrane</keyword>
<dbReference type="PANTHER" id="PTHR11686:SF46">
    <property type="entry name" value="GAMMA-GLUTAMYLTRANSPEPTIDASE 1"/>
    <property type="match status" value="1"/>
</dbReference>
<feature type="binding site" evidence="1">
    <location>
        <position position="600"/>
    </location>
    <ligand>
        <name>L-glutamate</name>
        <dbReference type="ChEBI" id="CHEBI:29985"/>
    </ligand>
</feature>
<dbReference type="PANTHER" id="PTHR11686">
    <property type="entry name" value="GAMMA GLUTAMYL TRANSPEPTIDASE"/>
    <property type="match status" value="1"/>
</dbReference>
<organism evidence="3 4">
    <name type="scientific">Haemonchus contortus</name>
    <name type="common">Barber pole worm</name>
    <dbReference type="NCBI Taxonomy" id="6289"/>
    <lineage>
        <taxon>Eukaryota</taxon>
        <taxon>Metazoa</taxon>
        <taxon>Ecdysozoa</taxon>
        <taxon>Nematoda</taxon>
        <taxon>Chromadorea</taxon>
        <taxon>Rhabditida</taxon>
        <taxon>Rhabditina</taxon>
        <taxon>Rhabditomorpha</taxon>
        <taxon>Strongyloidea</taxon>
        <taxon>Trichostrongylidae</taxon>
        <taxon>Haemonchus</taxon>
    </lineage>
</organism>
<keyword evidence="2" id="KW-0472">Membrane</keyword>
<dbReference type="GO" id="GO:0036374">
    <property type="term" value="F:glutathione hydrolase activity"/>
    <property type="evidence" value="ECO:0007669"/>
    <property type="project" value="InterPro"/>
</dbReference>
<evidence type="ECO:0000313" key="4">
    <source>
        <dbReference type="WBParaSite" id="HCON_00158970-00001"/>
    </source>
</evidence>
<evidence type="ECO:0000256" key="2">
    <source>
        <dbReference type="SAM" id="Phobius"/>
    </source>
</evidence>
<proteinExistence type="predicted"/>
<dbReference type="GO" id="GO:0005886">
    <property type="term" value="C:plasma membrane"/>
    <property type="evidence" value="ECO:0007669"/>
    <property type="project" value="TreeGrafter"/>
</dbReference>
<dbReference type="Pfam" id="PF01019">
    <property type="entry name" value="G_glu_transpept"/>
    <property type="match status" value="1"/>
</dbReference>
<name>A0A7I4YZE6_HAECO</name>
<feature type="binding site" evidence="1">
    <location>
        <begin position="577"/>
        <end position="578"/>
    </location>
    <ligand>
        <name>L-glutamate</name>
        <dbReference type="ChEBI" id="CHEBI:29985"/>
    </ligand>
</feature>
<dbReference type="AlphaFoldDB" id="A0A7I4YZE6"/>
<dbReference type="SUPFAM" id="SSF56235">
    <property type="entry name" value="N-terminal nucleophile aminohydrolases (Ntn hydrolases)"/>
    <property type="match status" value="1"/>
</dbReference>
<dbReference type="OrthoDB" id="5805374at2759"/>
<dbReference type="Gene3D" id="3.60.20.40">
    <property type="match status" value="1"/>
</dbReference>
<reference evidence="4" key="1">
    <citation type="submission" date="2020-12" db="UniProtKB">
        <authorList>
            <consortium name="WormBaseParasite"/>
        </authorList>
    </citation>
    <scope>IDENTIFICATION</scope>
    <source>
        <strain evidence="4">MHco3</strain>
    </source>
</reference>